<dbReference type="FunFam" id="3.30.420.80:FF:000005">
    <property type="entry name" value="39S ribosomal protein L18, mitochondrial"/>
    <property type="match status" value="1"/>
</dbReference>
<dbReference type="GO" id="GO:1990904">
    <property type="term" value="C:ribonucleoprotein complex"/>
    <property type="evidence" value="ECO:0007669"/>
    <property type="project" value="UniProtKB-KW"/>
</dbReference>
<dbReference type="InterPro" id="IPR005484">
    <property type="entry name" value="Ribosomal_uL18_bac/plant/anim"/>
</dbReference>
<dbReference type="VEuPathDB" id="VectorBase:GPPI027260"/>
<dbReference type="Gene3D" id="3.30.420.80">
    <property type="entry name" value="Ribosomal protein S11"/>
    <property type="match status" value="1"/>
</dbReference>
<comment type="similarity">
    <text evidence="2">Belongs to the universal ribosomal protein uL18 family.</text>
</comment>
<dbReference type="InterPro" id="IPR036967">
    <property type="entry name" value="Ribosomal_uS11_sf"/>
</dbReference>
<keyword evidence="3" id="KW-0689">Ribosomal protein</keyword>
<dbReference type="GO" id="GO:0008097">
    <property type="term" value="F:5S rRNA binding"/>
    <property type="evidence" value="ECO:0007669"/>
    <property type="project" value="TreeGrafter"/>
</dbReference>
<reference evidence="9" key="2">
    <citation type="submission" date="2020-05" db="UniProtKB">
        <authorList>
            <consortium name="EnsemblMetazoa"/>
        </authorList>
    </citation>
    <scope>IDENTIFICATION</scope>
    <source>
        <strain evidence="9">IAEA</strain>
    </source>
</reference>
<dbReference type="Proteomes" id="UP000092460">
    <property type="component" value="Unassembled WGS sequence"/>
</dbReference>
<keyword evidence="5" id="KW-0687">Ribonucleoprotein</keyword>
<organism evidence="9 10">
    <name type="scientific">Glossina palpalis gambiensis</name>
    <dbReference type="NCBI Taxonomy" id="67801"/>
    <lineage>
        <taxon>Eukaryota</taxon>
        <taxon>Metazoa</taxon>
        <taxon>Ecdysozoa</taxon>
        <taxon>Arthropoda</taxon>
        <taxon>Hexapoda</taxon>
        <taxon>Insecta</taxon>
        <taxon>Pterygota</taxon>
        <taxon>Neoptera</taxon>
        <taxon>Endopterygota</taxon>
        <taxon>Diptera</taxon>
        <taxon>Brachycera</taxon>
        <taxon>Muscomorpha</taxon>
        <taxon>Hippoboscoidea</taxon>
        <taxon>Glossinidae</taxon>
        <taxon>Glossina</taxon>
    </lineage>
</organism>
<name>A0A1B0BEB6_9MUSC</name>
<dbReference type="EMBL" id="JXJN01012832">
    <property type="status" value="NOT_ANNOTATED_CDS"/>
    <property type="molecule type" value="Genomic_DNA"/>
</dbReference>
<sequence>MIRSEMDGFCGFKEEGVLEEAIPSINDVLVGLITIANDADTNRTDGTCTQSSEIVPSNSKSNAALRSPPPHHENDSLSCKAPYPAYVLRKVKQLIAPKEDAIYMINRNPRNLERLRIGYKPDGFHLEKPGRSFWHKLEVNVSGRSVTAEVKHFQNGAVIKASTSEWAIQKQLFKTKDTSAFINLARVLAMRCQQSGITEMSCNVEAVPNSKVDKFLKTIQQEGINLKELPRYKLPKRWDVDRPDKPWEILEEHIPKAKSTPNKILQ</sequence>
<evidence type="ECO:0000256" key="1">
    <source>
        <dbReference type="ARBA" id="ARBA00004173"/>
    </source>
</evidence>
<proteinExistence type="inferred from homology"/>
<evidence type="ECO:0000256" key="7">
    <source>
        <dbReference type="ARBA" id="ARBA00082661"/>
    </source>
</evidence>
<accession>A0A1B0BEB6</accession>
<reference evidence="10" key="1">
    <citation type="submission" date="2015-01" db="EMBL/GenBank/DDBJ databases">
        <authorList>
            <person name="Aksoy S."/>
            <person name="Warren W."/>
            <person name="Wilson R.K."/>
        </authorList>
    </citation>
    <scope>NUCLEOTIDE SEQUENCE [LARGE SCALE GENOMIC DNA]</scope>
    <source>
        <strain evidence="10">IAEA</strain>
    </source>
</reference>
<dbReference type="AlphaFoldDB" id="A0A1B0BEB6"/>
<evidence type="ECO:0000313" key="9">
    <source>
        <dbReference type="EnsemblMetazoa" id="GPPI027260-PA"/>
    </source>
</evidence>
<dbReference type="GO" id="GO:0006412">
    <property type="term" value="P:translation"/>
    <property type="evidence" value="ECO:0007669"/>
    <property type="project" value="InterPro"/>
</dbReference>
<protein>
    <recommendedName>
        <fullName evidence="6">Large ribosomal subunit protein uL18m</fullName>
    </recommendedName>
    <alternativeName>
        <fullName evidence="7">39S ribosomal protein L18, mitochondrial</fullName>
    </alternativeName>
</protein>
<dbReference type="PANTHER" id="PTHR12899">
    <property type="entry name" value="39S RIBOSOMAL PROTEIN L18, MITOCHONDRIAL"/>
    <property type="match status" value="1"/>
</dbReference>
<evidence type="ECO:0000256" key="2">
    <source>
        <dbReference type="ARBA" id="ARBA00007116"/>
    </source>
</evidence>
<dbReference type="SUPFAM" id="SSF53137">
    <property type="entry name" value="Translational machinery components"/>
    <property type="match status" value="1"/>
</dbReference>
<dbReference type="GO" id="GO:0003735">
    <property type="term" value="F:structural constituent of ribosome"/>
    <property type="evidence" value="ECO:0007669"/>
    <property type="project" value="InterPro"/>
</dbReference>
<evidence type="ECO:0000256" key="8">
    <source>
        <dbReference type="SAM" id="MobiDB-lite"/>
    </source>
</evidence>
<evidence type="ECO:0000256" key="3">
    <source>
        <dbReference type="ARBA" id="ARBA00022980"/>
    </source>
</evidence>
<dbReference type="GO" id="GO:0005743">
    <property type="term" value="C:mitochondrial inner membrane"/>
    <property type="evidence" value="ECO:0007669"/>
    <property type="project" value="UniProtKB-ARBA"/>
</dbReference>
<dbReference type="GO" id="GO:0005840">
    <property type="term" value="C:ribosome"/>
    <property type="evidence" value="ECO:0007669"/>
    <property type="project" value="UniProtKB-KW"/>
</dbReference>
<feature type="region of interest" description="Disordered" evidence="8">
    <location>
        <begin position="40"/>
        <end position="77"/>
    </location>
</feature>
<dbReference type="PANTHER" id="PTHR12899:SF3">
    <property type="entry name" value="LARGE RIBOSOMAL SUBUNIT PROTEIN UL18M"/>
    <property type="match status" value="1"/>
</dbReference>
<evidence type="ECO:0000256" key="4">
    <source>
        <dbReference type="ARBA" id="ARBA00023128"/>
    </source>
</evidence>
<feature type="compositionally biased region" description="Polar residues" evidence="8">
    <location>
        <begin position="44"/>
        <end position="64"/>
    </location>
</feature>
<evidence type="ECO:0000256" key="5">
    <source>
        <dbReference type="ARBA" id="ARBA00023274"/>
    </source>
</evidence>
<comment type="subcellular location">
    <subcellularLocation>
        <location evidence="1">Mitochondrion</location>
    </subcellularLocation>
</comment>
<dbReference type="EnsemblMetazoa" id="GPPI027260-RA">
    <property type="protein sequence ID" value="GPPI027260-PA"/>
    <property type="gene ID" value="GPPI027260"/>
</dbReference>
<dbReference type="STRING" id="67801.A0A1B0BEB6"/>
<keyword evidence="4" id="KW-0496">Mitochondrion</keyword>
<keyword evidence="10" id="KW-1185">Reference proteome</keyword>
<evidence type="ECO:0000256" key="6">
    <source>
        <dbReference type="ARBA" id="ARBA00069051"/>
    </source>
</evidence>
<evidence type="ECO:0000313" key="10">
    <source>
        <dbReference type="Proteomes" id="UP000092460"/>
    </source>
</evidence>